<feature type="transmembrane region" description="Helical" evidence="9">
    <location>
        <begin position="203"/>
        <end position="225"/>
    </location>
</feature>
<keyword evidence="6 9" id="KW-0812">Transmembrane</keyword>
<dbReference type="Gene3D" id="3.40.50.12790">
    <property type="entry name" value="FHIPEP family, domain 4"/>
    <property type="match status" value="1"/>
</dbReference>
<evidence type="ECO:0000256" key="8">
    <source>
        <dbReference type="ARBA" id="ARBA00023136"/>
    </source>
</evidence>
<dbReference type="Proteomes" id="UP000268696">
    <property type="component" value="Chromosome"/>
</dbReference>
<keyword evidence="3" id="KW-0813">Transport</keyword>
<dbReference type="PRINTS" id="PR00949">
    <property type="entry name" value="TYPE3IMAPROT"/>
</dbReference>
<protein>
    <submittedName>
        <fullName evidence="10">Type III secretion inner membrane channel protein (LcrD,HrcV,EscV,SsaV)</fullName>
    </submittedName>
</protein>
<dbReference type="Gene3D" id="1.10.8.540">
    <property type="entry name" value="FHIPEP family, domain 3"/>
    <property type="match status" value="1"/>
</dbReference>
<dbReference type="InterPro" id="IPR042193">
    <property type="entry name" value="FHIPEP_3"/>
</dbReference>
<dbReference type="PIRSF" id="PIRSF005419">
    <property type="entry name" value="FlhA"/>
    <property type="match status" value="1"/>
</dbReference>
<dbReference type="AlphaFoldDB" id="A0A3G7UBZ9"/>
<feature type="transmembrane region" description="Helical" evidence="9">
    <location>
        <begin position="245"/>
        <end position="267"/>
    </location>
</feature>
<dbReference type="PROSITE" id="PS00994">
    <property type="entry name" value="FHIPEP"/>
    <property type="match status" value="1"/>
</dbReference>
<dbReference type="RefSeq" id="WP_124380191.1">
    <property type="nucleotide sequence ID" value="NZ_CP027754.1"/>
</dbReference>
<dbReference type="Pfam" id="PF00771">
    <property type="entry name" value="FHIPEP"/>
    <property type="match status" value="1"/>
</dbReference>
<evidence type="ECO:0000313" key="11">
    <source>
        <dbReference type="Proteomes" id="UP000268696"/>
    </source>
</evidence>
<evidence type="ECO:0000256" key="4">
    <source>
        <dbReference type="ARBA" id="ARBA00022475"/>
    </source>
</evidence>
<name>A0A3G7UBZ9_9PSED</name>
<comment type="subcellular location">
    <subcellularLocation>
        <location evidence="1">Cell inner membrane</location>
        <topology evidence="1">Multi-pass membrane protein</topology>
    </subcellularLocation>
</comment>
<gene>
    <name evidence="10" type="ORF">C4K03_4732</name>
</gene>
<reference evidence="10 11" key="1">
    <citation type="submission" date="2018-03" db="EMBL/GenBank/DDBJ databases">
        <title>Diversity of phytobeneficial traits revealed by whole-genome analysis of worldwide-isolated phenazine-producing Pseudomonas spp.</title>
        <authorList>
            <person name="Biessy A."/>
            <person name="Novinscak A."/>
            <person name="Blom J."/>
            <person name="Leger G."/>
            <person name="Thomashow L.S."/>
            <person name="Cazorla F.M."/>
            <person name="Josic D."/>
            <person name="Filion M."/>
        </authorList>
    </citation>
    <scope>NUCLEOTIDE SEQUENCE [LARGE SCALE GENOMIC DNA]</scope>
    <source>
        <strain evidence="10 11">30B</strain>
    </source>
</reference>
<evidence type="ECO:0000256" key="7">
    <source>
        <dbReference type="ARBA" id="ARBA00022989"/>
    </source>
</evidence>
<feature type="transmembrane region" description="Helical" evidence="9">
    <location>
        <begin position="45"/>
        <end position="64"/>
    </location>
</feature>
<evidence type="ECO:0000256" key="2">
    <source>
        <dbReference type="ARBA" id="ARBA00008835"/>
    </source>
</evidence>
<feature type="transmembrane region" description="Helical" evidence="9">
    <location>
        <begin position="21"/>
        <end position="39"/>
    </location>
</feature>
<dbReference type="PANTHER" id="PTHR30161">
    <property type="entry name" value="FLAGELLAR EXPORT PROTEIN, MEMBRANE FLHA SUBUNIT-RELATED"/>
    <property type="match status" value="1"/>
</dbReference>
<feature type="transmembrane region" description="Helical" evidence="9">
    <location>
        <begin position="108"/>
        <end position="134"/>
    </location>
</feature>
<keyword evidence="5" id="KW-0997">Cell inner membrane</keyword>
<dbReference type="NCBIfam" id="TIGR01399">
    <property type="entry name" value="hrcV"/>
    <property type="match status" value="1"/>
</dbReference>
<proteinExistence type="inferred from homology"/>
<dbReference type="GO" id="GO:0005886">
    <property type="term" value="C:plasma membrane"/>
    <property type="evidence" value="ECO:0007669"/>
    <property type="project" value="UniProtKB-SubCell"/>
</dbReference>
<feature type="transmembrane region" description="Helical" evidence="9">
    <location>
        <begin position="310"/>
        <end position="328"/>
    </location>
</feature>
<organism evidence="10 11">
    <name type="scientific">Pseudomonas synxantha</name>
    <dbReference type="NCBI Taxonomy" id="47883"/>
    <lineage>
        <taxon>Bacteria</taxon>
        <taxon>Pseudomonadati</taxon>
        <taxon>Pseudomonadota</taxon>
        <taxon>Gammaproteobacteria</taxon>
        <taxon>Pseudomonadales</taxon>
        <taxon>Pseudomonadaceae</taxon>
        <taxon>Pseudomonas</taxon>
    </lineage>
</organism>
<evidence type="ECO:0000256" key="5">
    <source>
        <dbReference type="ARBA" id="ARBA00022519"/>
    </source>
</evidence>
<dbReference type="EMBL" id="CP027754">
    <property type="protein sequence ID" value="AZE56870.1"/>
    <property type="molecule type" value="Genomic_DNA"/>
</dbReference>
<keyword evidence="7 9" id="KW-1133">Transmembrane helix</keyword>
<dbReference type="InterPro" id="IPR025505">
    <property type="entry name" value="FHIPEP_CS"/>
</dbReference>
<evidence type="ECO:0000256" key="9">
    <source>
        <dbReference type="SAM" id="Phobius"/>
    </source>
</evidence>
<dbReference type="InterPro" id="IPR042196">
    <property type="entry name" value="FHIPEP_4"/>
</dbReference>
<keyword evidence="4" id="KW-1003">Cell membrane</keyword>
<sequence length="686" mass="74996">MHPWLTPLHRWALLASKRSELVTGSLALAIVFMMILPLPTWLVDVLITLNISFATLLVALAMLLPSPLAFSSFPAVLLLSTLFRLALSVATTRLILLEQDAGQIVEAFGNFVVGGNLAVGLVMFLILTLVNFMVITKGSERVAEVAARFSLDAMPGKQMSIDSDLRSGLITAQDAILRRETLARESQLFGAMDGAIKFVKGDAIAGIVIVAINMLGGFSIGMLQHDMSAGDAARLYSVLTIGDGLIAQIPALLISLTAGMMITRVAPEALNEGSDIGRQIAQQMMSEPKAWIGSSIGSLGFALVPGMPSVTFIIISALTGALGGYKLLREHQQNTQTVIAIDPKDEGSKDLRLFTPTKPYLIRLPGAQENSPEAHEVIHAIRQTRNRLVVSYGLTLPSLEVEYDAELAENTFVFLVNEIITVTATFGPLFAVPKSTIDDPPENAYSGKEERQETQWLWLPVDHPALEALEAHSALSLLVQRLEHVMLESGPQFLGLQETKQIVAWLEANKPEVAQELLRTMPLSRVAAVLQRLVSERISIRGIIQIAEVLIEHGQHERSASALTEYARIALKAHIYEQFKGTQGLNAWLLAPETEALLRDLRRQSQTEIFFALEVEQSQALVHKLREAFPIDAPLNAVLLVAQDLRSPLRELLRDEFNHIAILSFAELLGSAQIQVVGSLDLGENF</sequence>
<dbReference type="PANTHER" id="PTHR30161:SF2">
    <property type="entry name" value="INVASION PROTEIN INVA"/>
    <property type="match status" value="1"/>
</dbReference>
<evidence type="ECO:0000256" key="3">
    <source>
        <dbReference type="ARBA" id="ARBA00022448"/>
    </source>
</evidence>
<dbReference type="InterPro" id="IPR006302">
    <property type="entry name" value="T3SS_HrcV"/>
</dbReference>
<dbReference type="InterPro" id="IPR042194">
    <property type="entry name" value="FHIPEP_1"/>
</dbReference>
<dbReference type="InterPro" id="IPR001712">
    <property type="entry name" value="T3SS_FHIPEP"/>
</dbReference>
<dbReference type="GO" id="GO:0009306">
    <property type="term" value="P:protein secretion"/>
    <property type="evidence" value="ECO:0007669"/>
    <property type="project" value="InterPro"/>
</dbReference>
<keyword evidence="8 9" id="KW-0472">Membrane</keyword>
<evidence type="ECO:0000313" key="10">
    <source>
        <dbReference type="EMBL" id="AZE56870.1"/>
    </source>
</evidence>
<evidence type="ECO:0000256" key="1">
    <source>
        <dbReference type="ARBA" id="ARBA00004429"/>
    </source>
</evidence>
<accession>A0A3G7UBZ9</accession>
<evidence type="ECO:0000256" key="6">
    <source>
        <dbReference type="ARBA" id="ARBA00022692"/>
    </source>
</evidence>
<dbReference type="Gene3D" id="3.40.30.60">
    <property type="entry name" value="FHIPEP family, domain 1"/>
    <property type="match status" value="1"/>
</dbReference>
<feature type="transmembrane region" description="Helical" evidence="9">
    <location>
        <begin position="76"/>
        <end position="96"/>
    </location>
</feature>
<comment type="similarity">
    <text evidence="2">Belongs to the FHIPEP (flagella/HR/invasion proteins export pore) family.</text>
</comment>